<dbReference type="SUPFAM" id="SSF56219">
    <property type="entry name" value="DNase I-like"/>
    <property type="match status" value="1"/>
</dbReference>
<protein>
    <recommendedName>
        <fullName evidence="9">Carbohydrate sulfotransferase</fullName>
        <ecNumber evidence="9">2.8.2.-</ecNumber>
    </recommendedName>
</protein>
<comment type="caution">
    <text evidence="11">The sequence shown here is derived from an EMBL/GenBank/DDBJ whole genome shotgun (WGS) entry which is preliminary data.</text>
</comment>
<dbReference type="PANTHER" id="PTHR12137">
    <property type="entry name" value="CARBOHYDRATE SULFOTRANSFERASE"/>
    <property type="match status" value="1"/>
</dbReference>
<feature type="compositionally biased region" description="Polar residues" evidence="10">
    <location>
        <begin position="648"/>
        <end position="657"/>
    </location>
</feature>
<dbReference type="Proteomes" id="UP000683360">
    <property type="component" value="Unassembled WGS sequence"/>
</dbReference>
<keyword evidence="3 9" id="KW-0808">Transferase</keyword>
<dbReference type="GO" id="GO:0008146">
    <property type="term" value="F:sulfotransferase activity"/>
    <property type="evidence" value="ECO:0007669"/>
    <property type="project" value="InterPro"/>
</dbReference>
<keyword evidence="12" id="KW-1185">Reference proteome</keyword>
<keyword evidence="9" id="KW-0119">Carbohydrate metabolism</keyword>
<keyword evidence="5" id="KW-1133">Transmembrane helix</keyword>
<dbReference type="InterPro" id="IPR005331">
    <property type="entry name" value="Sulfotransferase"/>
</dbReference>
<evidence type="ECO:0000313" key="11">
    <source>
        <dbReference type="EMBL" id="CAG2209327.1"/>
    </source>
</evidence>
<evidence type="ECO:0000256" key="6">
    <source>
        <dbReference type="ARBA" id="ARBA00023034"/>
    </source>
</evidence>
<feature type="region of interest" description="Disordered" evidence="10">
    <location>
        <begin position="635"/>
        <end position="688"/>
    </location>
</feature>
<dbReference type="GO" id="GO:0000139">
    <property type="term" value="C:Golgi membrane"/>
    <property type="evidence" value="ECO:0007669"/>
    <property type="project" value="UniProtKB-SubCell"/>
</dbReference>
<dbReference type="GO" id="GO:0016051">
    <property type="term" value="P:carbohydrate biosynthetic process"/>
    <property type="evidence" value="ECO:0007669"/>
    <property type="project" value="InterPro"/>
</dbReference>
<keyword evidence="8 9" id="KW-0325">Glycoprotein</keyword>
<dbReference type="Pfam" id="PF03567">
    <property type="entry name" value="Sulfotransfer_2"/>
    <property type="match status" value="1"/>
</dbReference>
<dbReference type="OrthoDB" id="206904at2759"/>
<evidence type="ECO:0000256" key="8">
    <source>
        <dbReference type="ARBA" id="ARBA00023180"/>
    </source>
</evidence>
<keyword evidence="6 9" id="KW-0333">Golgi apparatus</keyword>
<keyword evidence="7" id="KW-0472">Membrane</keyword>
<evidence type="ECO:0000256" key="4">
    <source>
        <dbReference type="ARBA" id="ARBA00022692"/>
    </source>
</evidence>
<dbReference type="EMBL" id="CAJPWZ010001151">
    <property type="protein sequence ID" value="CAG2209327.1"/>
    <property type="molecule type" value="Genomic_DNA"/>
</dbReference>
<proteinExistence type="inferred from homology"/>
<evidence type="ECO:0000256" key="7">
    <source>
        <dbReference type="ARBA" id="ARBA00023136"/>
    </source>
</evidence>
<dbReference type="InterPro" id="IPR018011">
    <property type="entry name" value="Carb_sulfotrans_8-10"/>
</dbReference>
<evidence type="ECO:0000256" key="2">
    <source>
        <dbReference type="ARBA" id="ARBA00006339"/>
    </source>
</evidence>
<evidence type="ECO:0000256" key="3">
    <source>
        <dbReference type="ARBA" id="ARBA00022679"/>
    </source>
</evidence>
<name>A0A8S3RX48_MYTED</name>
<dbReference type="AlphaFoldDB" id="A0A8S3RX48"/>
<evidence type="ECO:0000256" key="9">
    <source>
        <dbReference type="RuleBase" id="RU364020"/>
    </source>
</evidence>
<feature type="compositionally biased region" description="Polar residues" evidence="10">
    <location>
        <begin position="665"/>
        <end position="682"/>
    </location>
</feature>
<dbReference type="Gene3D" id="3.60.10.10">
    <property type="entry name" value="Endonuclease/exonuclease/phosphatase"/>
    <property type="match status" value="1"/>
</dbReference>
<evidence type="ECO:0000256" key="10">
    <source>
        <dbReference type="SAM" id="MobiDB-lite"/>
    </source>
</evidence>
<evidence type="ECO:0000313" key="12">
    <source>
        <dbReference type="Proteomes" id="UP000683360"/>
    </source>
</evidence>
<reference evidence="11" key="1">
    <citation type="submission" date="2021-03" db="EMBL/GenBank/DDBJ databases">
        <authorList>
            <person name="Bekaert M."/>
        </authorList>
    </citation>
    <scope>NUCLEOTIDE SEQUENCE</scope>
</reference>
<comment type="subcellular location">
    <subcellularLocation>
        <location evidence="1 9">Golgi apparatus membrane</location>
        <topology evidence="1 9">Single-pass type II membrane protein</topology>
    </subcellularLocation>
</comment>
<evidence type="ECO:0000256" key="1">
    <source>
        <dbReference type="ARBA" id="ARBA00004323"/>
    </source>
</evidence>
<comment type="similarity">
    <text evidence="2 9">Belongs to the sulfotransferase 2 family.</text>
</comment>
<dbReference type="EC" id="2.8.2.-" evidence="9"/>
<evidence type="ECO:0000256" key="5">
    <source>
        <dbReference type="ARBA" id="ARBA00022989"/>
    </source>
</evidence>
<dbReference type="InterPro" id="IPR036691">
    <property type="entry name" value="Endo/exonu/phosph_ase_sf"/>
</dbReference>
<organism evidence="11 12">
    <name type="scientific">Mytilus edulis</name>
    <name type="common">Blue mussel</name>
    <dbReference type="NCBI Taxonomy" id="6550"/>
    <lineage>
        <taxon>Eukaryota</taxon>
        <taxon>Metazoa</taxon>
        <taxon>Spiralia</taxon>
        <taxon>Lophotrochozoa</taxon>
        <taxon>Mollusca</taxon>
        <taxon>Bivalvia</taxon>
        <taxon>Autobranchia</taxon>
        <taxon>Pteriomorphia</taxon>
        <taxon>Mytilida</taxon>
        <taxon>Mytiloidea</taxon>
        <taxon>Mytilidae</taxon>
        <taxon>Mytilinae</taxon>
        <taxon>Mytilus</taxon>
    </lineage>
</organism>
<keyword evidence="4" id="KW-0812">Transmembrane</keyword>
<keyword evidence="9" id="KW-0735">Signal-anchor</keyword>
<dbReference type="PANTHER" id="PTHR12137:SF54">
    <property type="entry name" value="CARBOHYDRATE SULFOTRANSFERASE"/>
    <property type="match status" value="1"/>
</dbReference>
<gene>
    <name evidence="11" type="ORF">MEDL_23464</name>
</gene>
<sequence>MRISGNIQNIIYESVTETAFVKYSTVSTVSKNTLLSFNRPDGHNKKQNISKLSRKVVPQLTKVELRQIKRYTHYSSPIVVSKYKLIFFWNEKVGCTYWKSLLQFIQGIKNKEVHDPRRNGLTYLIQFKDNDITNMMFNEAWIKAVFVREPRERVLSAFLDKGLNNSAMMDLCGRPAVKSFPEFLAVIKRCKDVHWSSQVKLPRHLYKNTIIGKMPDIDKFTENLLTKIGAWNDTVKDWLHSKEQFGRARPHATSAQNSIELYSSLGDVILLGDTNSRTGAIDDFVSNDSIHSTIRNRLDDIFDYSADIELNVRNNPDNNTNCYGPKLISLCKASGLRILNGRHKNGFANDFTFCGANGMSVIDYLLVPVSLFPIVRQLIVSNFTTFSDHAFLHIQLSLLCNKQNSTRFPDDENREKLSQDKFKWNDELKEQCRDCLLNNMEKINMCRERIDFDGQQLLDNSLDEFTSTLNDIMAPFFKKRTINFKSCRSNICDDKPWFNAQCKDLHRRYINCLNIFNRLKSQLNHSNLIRAKKDYKTLERRLKQEYMRTEGNMLDIMRLTNPKLFYKKFKRKASPKHAVPLKLFHEHFKSLCSSDTDAVLDDSQFNNTDGECRIIKTKPTKTYGTATLRIINKPKPTKTYGTAKLENHQQTKPTKTYGTAKLENHQQTKPTKTYGTATLENHQQTKTD</sequence>
<accession>A0A8S3RX48</accession>